<accession>A0A8S2M264</accession>
<comment type="caution">
    <text evidence="4">The sequence shown here is derived from an EMBL/GenBank/DDBJ whole genome shotgun (WGS) entry which is preliminary data.</text>
</comment>
<dbReference type="Pfam" id="PF18738">
    <property type="entry name" value="HEPN_DZIP3"/>
    <property type="match status" value="1"/>
</dbReference>
<feature type="compositionally biased region" description="Acidic residues" evidence="1">
    <location>
        <begin position="9"/>
        <end position="30"/>
    </location>
</feature>
<name>A0A8S2M264_9BILA</name>
<dbReference type="InterPro" id="IPR041249">
    <property type="entry name" value="HEPN_DZIP3"/>
</dbReference>
<dbReference type="AlphaFoldDB" id="A0A8S2M264"/>
<gene>
    <name evidence="3" type="ORF">OVA965_LOCUS20773</name>
    <name evidence="4" type="ORF">TMI583_LOCUS21251</name>
</gene>
<sequence length="350" mass="40164">MFDYSTQTIDDDSNEFNLEEEEEEEDDDTNDIVNNLNGDEEINEDIVVDQEEDDDYSMTTIKANFNSIKISDGIEHHQRDAYFKVKIDDNQKYIHKQSACWLLTDQNMRLSNDRLSRKAAVVSRLVPIPKLLGIGIEGIDRYWCIRSIGIDSIDGLVLIGIEVLVKFTSLNPPIGRSSAILRQLFKDRYQQFFDNHWDDTPTAGGTFYTNIIDKGKNKSKFNLTTVQKRLIQKGNTNDWDITTLTSLLINVTSPQMPKKAVVQRLSEENRKIADIREIRNTLAHHTTKQLSNNEFIQLWHKLIAILVYFGQNEADLNKLKDDINFKSASASDSSVIDSENTKEALRLKDL</sequence>
<evidence type="ECO:0000313" key="4">
    <source>
        <dbReference type="EMBL" id="CAF3919731.1"/>
    </source>
</evidence>
<dbReference type="EMBL" id="CAJOBA010023002">
    <property type="protein sequence ID" value="CAF3919731.1"/>
    <property type="molecule type" value="Genomic_DNA"/>
</dbReference>
<evidence type="ECO:0000256" key="1">
    <source>
        <dbReference type="SAM" id="MobiDB-lite"/>
    </source>
</evidence>
<dbReference type="Proteomes" id="UP000682733">
    <property type="component" value="Unassembled WGS sequence"/>
</dbReference>
<dbReference type="Proteomes" id="UP000677228">
    <property type="component" value="Unassembled WGS sequence"/>
</dbReference>
<feature type="region of interest" description="Disordered" evidence="1">
    <location>
        <begin position="1"/>
        <end position="38"/>
    </location>
</feature>
<evidence type="ECO:0000259" key="2">
    <source>
        <dbReference type="Pfam" id="PF18738"/>
    </source>
</evidence>
<evidence type="ECO:0000313" key="3">
    <source>
        <dbReference type="EMBL" id="CAF1133535.1"/>
    </source>
</evidence>
<organism evidence="4 5">
    <name type="scientific">Didymodactylos carnosus</name>
    <dbReference type="NCBI Taxonomy" id="1234261"/>
    <lineage>
        <taxon>Eukaryota</taxon>
        <taxon>Metazoa</taxon>
        <taxon>Spiralia</taxon>
        <taxon>Gnathifera</taxon>
        <taxon>Rotifera</taxon>
        <taxon>Eurotatoria</taxon>
        <taxon>Bdelloidea</taxon>
        <taxon>Philodinida</taxon>
        <taxon>Philodinidae</taxon>
        <taxon>Didymodactylos</taxon>
    </lineage>
</organism>
<proteinExistence type="predicted"/>
<dbReference type="EMBL" id="CAJNOK010011160">
    <property type="protein sequence ID" value="CAF1133535.1"/>
    <property type="molecule type" value="Genomic_DNA"/>
</dbReference>
<evidence type="ECO:0000313" key="5">
    <source>
        <dbReference type="Proteomes" id="UP000682733"/>
    </source>
</evidence>
<protein>
    <recommendedName>
        <fullName evidence="2">DZIP3-like HEPN domain-containing protein</fullName>
    </recommendedName>
</protein>
<feature type="domain" description="DZIP3-like HEPN" evidence="2">
    <location>
        <begin position="235"/>
        <end position="322"/>
    </location>
</feature>
<feature type="non-terminal residue" evidence="4">
    <location>
        <position position="350"/>
    </location>
</feature>
<reference evidence="4" key="1">
    <citation type="submission" date="2021-02" db="EMBL/GenBank/DDBJ databases">
        <authorList>
            <person name="Nowell W R."/>
        </authorList>
    </citation>
    <scope>NUCLEOTIDE SEQUENCE</scope>
</reference>